<feature type="region of interest" description="Disordered" evidence="1">
    <location>
        <begin position="128"/>
        <end position="148"/>
    </location>
</feature>
<dbReference type="Proteomes" id="UP001058860">
    <property type="component" value="Chromosome"/>
</dbReference>
<evidence type="ECO:0000256" key="2">
    <source>
        <dbReference type="SAM" id="SignalP"/>
    </source>
</evidence>
<dbReference type="RefSeq" id="WP_353864020.1">
    <property type="nucleotide sequence ID" value="NZ_CP088295.1"/>
</dbReference>
<dbReference type="Gene3D" id="3.40.190.10">
    <property type="entry name" value="Periplasmic binding protein-like II"/>
    <property type="match status" value="2"/>
</dbReference>
<accession>A0ABY5PFV6</accession>
<dbReference type="EMBL" id="CP088295">
    <property type="protein sequence ID" value="UUY03516.1"/>
    <property type="molecule type" value="Genomic_DNA"/>
</dbReference>
<feature type="domain" description="PBP" evidence="3">
    <location>
        <begin position="91"/>
        <end position="349"/>
    </location>
</feature>
<evidence type="ECO:0000313" key="4">
    <source>
        <dbReference type="EMBL" id="UUY03516.1"/>
    </source>
</evidence>
<feature type="signal peptide" evidence="2">
    <location>
        <begin position="1"/>
        <end position="28"/>
    </location>
</feature>
<gene>
    <name evidence="4" type="ORF">LRS13_23070</name>
</gene>
<dbReference type="Pfam" id="PF12849">
    <property type="entry name" value="PBP_like_2"/>
    <property type="match status" value="1"/>
</dbReference>
<organism evidence="4 5">
    <name type="scientific">Svornostia abyssi</name>
    <dbReference type="NCBI Taxonomy" id="2898438"/>
    <lineage>
        <taxon>Bacteria</taxon>
        <taxon>Bacillati</taxon>
        <taxon>Actinomycetota</taxon>
        <taxon>Thermoleophilia</taxon>
        <taxon>Solirubrobacterales</taxon>
        <taxon>Baekduiaceae</taxon>
        <taxon>Svornostia</taxon>
    </lineage>
</organism>
<dbReference type="InterPro" id="IPR024370">
    <property type="entry name" value="PBP_domain"/>
</dbReference>
<proteinExistence type="predicted"/>
<reference evidence="5" key="1">
    <citation type="submission" date="2021-11" db="EMBL/GenBank/DDBJ databases">
        <title>Cultivation dependent microbiological survey of springs from the worlds oldest radium mine currently devoted to the extraction of radon-saturated water.</title>
        <authorList>
            <person name="Kapinusova G."/>
            <person name="Smrhova T."/>
            <person name="Strejcek M."/>
            <person name="Suman J."/>
            <person name="Jani K."/>
            <person name="Pajer P."/>
            <person name="Uhlik O."/>
        </authorList>
    </citation>
    <scope>NUCLEOTIDE SEQUENCE [LARGE SCALE GENOMIC DNA]</scope>
    <source>
        <strain evidence="5">J379</strain>
    </source>
</reference>
<keyword evidence="2" id="KW-0732">Signal</keyword>
<evidence type="ECO:0000259" key="3">
    <source>
        <dbReference type="Pfam" id="PF12849"/>
    </source>
</evidence>
<dbReference type="SUPFAM" id="SSF53850">
    <property type="entry name" value="Periplasmic binding protein-like II"/>
    <property type="match status" value="1"/>
</dbReference>
<evidence type="ECO:0000313" key="5">
    <source>
        <dbReference type="Proteomes" id="UP001058860"/>
    </source>
</evidence>
<name>A0ABY5PFV6_9ACTN</name>
<protein>
    <submittedName>
        <fullName evidence="4">Substrate-binding domain-containing protein</fullName>
    </submittedName>
</protein>
<sequence>MAHKKKLLPALALSALAVATMGAETAAAADCSPGQTRIQGRGASFQNQAHNNTSFGWIFSAACQVGTKDATSGNNPPNTGFNAGDDLVYYDGQGSGSGLGAFGSGTGSGPFVAPAGVRDNQVSFIGTDDPAAQGTGSVGRKMEEGPTGSLTDAENAINDADDGILHTIPVAQAALAVIVKAPLGCKYPASQAYIKRWKLPAGVPGATNSAIEKVFSGEYDTWGDLGFKENVTNVPCPKAIKRFVRRDNSGTTFSFKNFLNSTDEGNTTAWEANDQSEDDNTIWPNGAIGNRDRDGVCDGNDTGAGGTGVITGQYVCTGTANGNASLAAALNALGGGEGGIGYADLGTSRAAGFSWTNTADRTYWLPLYSPTSTTTLFDAQAVASAFKSNAPTSSYGSNCNDSTVYGLNGGNSLPVNTKADWGTVYQNPTAPAYPICTLTYIGAWEDYEDPYPDTELAEAVKADRQQVVENYLEYILGTDPLGVGTNEGQTVLNQADYSALPGTVRSVANTYFIQAQFDKSPDVE</sequence>
<keyword evidence="5" id="KW-1185">Reference proteome</keyword>
<evidence type="ECO:0000256" key="1">
    <source>
        <dbReference type="SAM" id="MobiDB-lite"/>
    </source>
</evidence>
<feature type="chain" id="PRO_5046054217" evidence="2">
    <location>
        <begin position="29"/>
        <end position="524"/>
    </location>
</feature>